<dbReference type="EMBL" id="LGHB01000002">
    <property type="protein sequence ID" value="KUK97540.1"/>
    <property type="molecule type" value="Genomic_DNA"/>
</dbReference>
<proteinExistence type="predicted"/>
<evidence type="ECO:0000313" key="3">
    <source>
        <dbReference type="Proteomes" id="UP000053961"/>
    </source>
</evidence>
<accession>A0A124G3P0</accession>
<keyword evidence="1" id="KW-1133">Transmembrane helix</keyword>
<dbReference type="Proteomes" id="UP000053961">
    <property type="component" value="Unassembled WGS sequence"/>
</dbReference>
<gene>
    <name evidence="2" type="ORF">XE07_0370</name>
</gene>
<keyword evidence="1" id="KW-0812">Transmembrane</keyword>
<keyword evidence="1" id="KW-0472">Membrane</keyword>
<organism evidence="2 3">
    <name type="scientific">Methanothrix harundinacea</name>
    <dbReference type="NCBI Taxonomy" id="301375"/>
    <lineage>
        <taxon>Archaea</taxon>
        <taxon>Methanobacteriati</taxon>
        <taxon>Methanobacteriota</taxon>
        <taxon>Stenosarchaea group</taxon>
        <taxon>Methanomicrobia</taxon>
        <taxon>Methanotrichales</taxon>
        <taxon>Methanotrichaceae</taxon>
        <taxon>Methanothrix</taxon>
    </lineage>
</organism>
<sequence length="52" mass="6124">MRLPFRKAINLASVKHKEGVVVDIKETLRQYPCIVVFSLFLLIMLIIVFYTR</sequence>
<dbReference type="AlphaFoldDB" id="A0A124G3P0"/>
<feature type="transmembrane region" description="Helical" evidence="1">
    <location>
        <begin position="31"/>
        <end position="50"/>
    </location>
</feature>
<protein>
    <submittedName>
        <fullName evidence="2">Uncharacterized protein</fullName>
    </submittedName>
</protein>
<evidence type="ECO:0000313" key="2">
    <source>
        <dbReference type="EMBL" id="KUK97540.1"/>
    </source>
</evidence>
<name>A0A124G3P0_9EURY</name>
<reference evidence="3" key="1">
    <citation type="journal article" date="2015" name="MBio">
        <title>Genome-Resolved Metagenomic Analysis Reveals Roles for Candidate Phyla and Other Microbial Community Members in Biogeochemical Transformations in Oil Reservoirs.</title>
        <authorList>
            <person name="Hu P."/>
            <person name="Tom L."/>
            <person name="Singh A."/>
            <person name="Thomas B.C."/>
            <person name="Baker B.J."/>
            <person name="Piceno Y.M."/>
            <person name="Andersen G.L."/>
            <person name="Banfield J.F."/>
        </authorList>
    </citation>
    <scope>NUCLEOTIDE SEQUENCE [LARGE SCALE GENOMIC DNA]</scope>
</reference>
<dbReference type="PATRIC" id="fig|301375.6.peg.1946"/>
<evidence type="ECO:0000256" key="1">
    <source>
        <dbReference type="SAM" id="Phobius"/>
    </source>
</evidence>
<comment type="caution">
    <text evidence="2">The sequence shown here is derived from an EMBL/GenBank/DDBJ whole genome shotgun (WGS) entry which is preliminary data.</text>
</comment>